<feature type="signal peptide" evidence="1">
    <location>
        <begin position="1"/>
        <end position="17"/>
    </location>
</feature>
<protein>
    <submittedName>
        <fullName evidence="2">Uncharacterized protein</fullName>
    </submittedName>
</protein>
<proteinExistence type="predicted"/>
<dbReference type="InterPro" id="IPR021157">
    <property type="entry name" value="Cyt_c1_TM_anchor_C"/>
</dbReference>
<feature type="chain" id="PRO_5015164999" evidence="1">
    <location>
        <begin position="18"/>
        <end position="39"/>
    </location>
</feature>
<name>A0A2P2ITQ2_RHIMU</name>
<dbReference type="EMBL" id="GGEC01004128">
    <property type="protein sequence ID" value="MBW84611.1"/>
    <property type="molecule type" value="Transcribed_RNA"/>
</dbReference>
<evidence type="ECO:0000313" key="2">
    <source>
        <dbReference type="EMBL" id="MBW84611.1"/>
    </source>
</evidence>
<evidence type="ECO:0000256" key="1">
    <source>
        <dbReference type="SAM" id="SignalP"/>
    </source>
</evidence>
<accession>A0A2P2ITQ2</accession>
<keyword evidence="1" id="KW-0732">Signal</keyword>
<sequence>MGFKWILYCRLLALLQAAYYRRMRWSVLESRRLVVDVVN</sequence>
<organism evidence="2">
    <name type="scientific">Rhizophora mucronata</name>
    <name type="common">Asiatic mangrove</name>
    <dbReference type="NCBI Taxonomy" id="61149"/>
    <lineage>
        <taxon>Eukaryota</taxon>
        <taxon>Viridiplantae</taxon>
        <taxon>Streptophyta</taxon>
        <taxon>Embryophyta</taxon>
        <taxon>Tracheophyta</taxon>
        <taxon>Spermatophyta</taxon>
        <taxon>Magnoliopsida</taxon>
        <taxon>eudicotyledons</taxon>
        <taxon>Gunneridae</taxon>
        <taxon>Pentapetalae</taxon>
        <taxon>rosids</taxon>
        <taxon>fabids</taxon>
        <taxon>Malpighiales</taxon>
        <taxon>Rhizophoraceae</taxon>
        <taxon>Rhizophora</taxon>
    </lineage>
</organism>
<dbReference type="AlphaFoldDB" id="A0A2P2ITQ2"/>
<dbReference type="Gene3D" id="1.20.5.100">
    <property type="entry name" value="Cytochrome c1, transmembrane anchor, C-terminal"/>
    <property type="match status" value="1"/>
</dbReference>
<dbReference type="SUPFAM" id="SSF81496">
    <property type="entry name" value="Cytochrome c1 subunit of cytochrome bc1 complex (Ubiquinol-cytochrome c reductase), transmembrane anchor"/>
    <property type="match status" value="1"/>
</dbReference>
<reference evidence="2" key="1">
    <citation type="submission" date="2018-02" db="EMBL/GenBank/DDBJ databases">
        <title>Rhizophora mucronata_Transcriptome.</title>
        <authorList>
            <person name="Meera S.P."/>
            <person name="Sreeshan A."/>
            <person name="Augustine A."/>
        </authorList>
    </citation>
    <scope>NUCLEOTIDE SEQUENCE</scope>
    <source>
        <tissue evidence="2">Leaf</tissue>
    </source>
</reference>